<sequence>MQPKCECVHTTAAQTANGLPTSNQPHHLLRYVYHKKTRRYNRVIDDENTGCFKTTFSTIPMRRIRNLLFLITHTTHSNFYYTSPSTSTSTSNSTLILILYSAMNCLPTEFELYIPLSPFPPYSLTFPPQNKAQGSYSNLR</sequence>
<evidence type="ECO:0000313" key="1">
    <source>
        <dbReference type="EMBL" id="CAK7911946.1"/>
    </source>
</evidence>
<gene>
    <name evidence="1" type="ORF">CAAN4_F04742</name>
</gene>
<organism evidence="1 2">
    <name type="scientific">[Candida] anglica</name>
    <dbReference type="NCBI Taxonomy" id="148631"/>
    <lineage>
        <taxon>Eukaryota</taxon>
        <taxon>Fungi</taxon>
        <taxon>Dikarya</taxon>
        <taxon>Ascomycota</taxon>
        <taxon>Saccharomycotina</taxon>
        <taxon>Pichiomycetes</taxon>
        <taxon>Debaryomycetaceae</taxon>
        <taxon>Kurtzmaniella</taxon>
    </lineage>
</organism>
<name>A0ABP0EER8_9ASCO</name>
<dbReference type="Proteomes" id="UP001497600">
    <property type="component" value="Chromosome F"/>
</dbReference>
<keyword evidence="2" id="KW-1185">Reference proteome</keyword>
<dbReference type="EMBL" id="OZ004258">
    <property type="protein sequence ID" value="CAK7911946.1"/>
    <property type="molecule type" value="Genomic_DNA"/>
</dbReference>
<accession>A0ABP0EER8</accession>
<evidence type="ECO:0000313" key="2">
    <source>
        <dbReference type="Proteomes" id="UP001497600"/>
    </source>
</evidence>
<reference evidence="1 2" key="1">
    <citation type="submission" date="2024-01" db="EMBL/GenBank/DDBJ databases">
        <authorList>
            <consortium name="Genoscope - CEA"/>
            <person name="William W."/>
        </authorList>
    </citation>
    <scope>NUCLEOTIDE SEQUENCE [LARGE SCALE GENOMIC DNA]</scope>
    <source>
        <strain evidence="1 2">29B2s-10</strain>
    </source>
</reference>
<proteinExistence type="predicted"/>
<protein>
    <submittedName>
        <fullName evidence="1">Uncharacterized protein</fullName>
    </submittedName>
</protein>